<reference evidence="3" key="1">
    <citation type="journal article" date="2015" name="PLoS Genet.">
        <title>The dynamic genome and transcriptome of the human fungal pathogen Blastomyces and close relative Emmonsia.</title>
        <authorList>
            <person name="Munoz J.F."/>
            <person name="Gauthier G.M."/>
            <person name="Desjardins C.A."/>
            <person name="Gallo J.E."/>
            <person name="Holder J."/>
            <person name="Sullivan T.D."/>
            <person name="Marty A.J."/>
            <person name="Carmen J.C."/>
            <person name="Chen Z."/>
            <person name="Ding L."/>
            <person name="Gujja S."/>
            <person name="Magrini V."/>
            <person name="Misas E."/>
            <person name="Mitreva M."/>
            <person name="Priest M."/>
            <person name="Saif S."/>
            <person name="Whiston E.A."/>
            <person name="Young S."/>
            <person name="Zeng Q."/>
            <person name="Goldman W.E."/>
            <person name="Mardis E.R."/>
            <person name="Taylor J.W."/>
            <person name="McEwen J.G."/>
            <person name="Clay O.K."/>
            <person name="Klein B.S."/>
            <person name="Cuomo C.A."/>
        </authorList>
    </citation>
    <scope>NUCLEOTIDE SEQUENCE [LARGE SCALE GENOMIC DNA]</scope>
    <source>
        <strain evidence="3">UAMH 139</strain>
    </source>
</reference>
<organism evidence="2 3">
    <name type="scientific">Blastomyces silverae</name>
    <dbReference type="NCBI Taxonomy" id="2060906"/>
    <lineage>
        <taxon>Eukaryota</taxon>
        <taxon>Fungi</taxon>
        <taxon>Dikarya</taxon>
        <taxon>Ascomycota</taxon>
        <taxon>Pezizomycotina</taxon>
        <taxon>Eurotiomycetes</taxon>
        <taxon>Eurotiomycetidae</taxon>
        <taxon>Onygenales</taxon>
        <taxon>Ajellomycetaceae</taxon>
        <taxon>Blastomyces</taxon>
    </lineage>
</organism>
<dbReference type="EMBL" id="LDEV01000395">
    <property type="protein sequence ID" value="KLJ13343.1"/>
    <property type="molecule type" value="Genomic_DNA"/>
</dbReference>
<proteinExistence type="predicted"/>
<comment type="caution">
    <text evidence="2">The sequence shown here is derived from an EMBL/GenBank/DDBJ whole genome shotgun (WGS) entry which is preliminary data.</text>
</comment>
<dbReference type="Proteomes" id="UP000053573">
    <property type="component" value="Unassembled WGS sequence"/>
</dbReference>
<accession>A0A0H1BQH3</accession>
<keyword evidence="3" id="KW-1185">Reference proteome</keyword>
<dbReference type="OrthoDB" id="10580234at2759"/>
<dbReference type="AlphaFoldDB" id="A0A0H1BQH3"/>
<evidence type="ECO:0000313" key="2">
    <source>
        <dbReference type="EMBL" id="KLJ13343.1"/>
    </source>
</evidence>
<gene>
    <name evidence="2" type="ORF">EMPG_11718</name>
</gene>
<evidence type="ECO:0000256" key="1">
    <source>
        <dbReference type="SAM" id="MobiDB-lite"/>
    </source>
</evidence>
<feature type="compositionally biased region" description="Basic and acidic residues" evidence="1">
    <location>
        <begin position="90"/>
        <end position="105"/>
    </location>
</feature>
<protein>
    <submittedName>
        <fullName evidence="2">Uncharacterized protein</fullName>
    </submittedName>
</protein>
<name>A0A0H1BQH3_9EURO</name>
<evidence type="ECO:0000313" key="3">
    <source>
        <dbReference type="Proteomes" id="UP000053573"/>
    </source>
</evidence>
<feature type="region of interest" description="Disordered" evidence="1">
    <location>
        <begin position="78"/>
        <end position="142"/>
    </location>
</feature>
<sequence>MRLITFSRGTNDMICLYYSQLSTEKLENNYVWLKSLVEQRWTEGNSRYSCHFSPFLSLKAEVLDHLLRAYQHLRAVLPELGSQESSPPKRLAEEPLSKEADDTKRLRTTAPKPSSSSALDILRNRSRIPSNDGAGDNLPPEA</sequence>